<feature type="transmembrane region" description="Helical" evidence="7">
    <location>
        <begin position="249"/>
        <end position="268"/>
    </location>
</feature>
<dbReference type="AlphaFoldDB" id="A0A075R7X3"/>
<reference evidence="9 10" key="1">
    <citation type="journal article" date="2011" name="J. Bacteriol.">
        <title>Genome sequence of Brevibacillus laterosporus LMG 15441, a pathogen of invertebrates.</title>
        <authorList>
            <person name="Djukic M."/>
            <person name="Poehlein A."/>
            <person name="Thurmer A."/>
            <person name="Daniel R."/>
        </authorList>
    </citation>
    <scope>NUCLEOTIDE SEQUENCE [LARGE SCALE GENOMIC DNA]</scope>
    <source>
        <strain evidence="9 10">LMG 15441</strain>
    </source>
</reference>
<feature type="transmembrane region" description="Helical" evidence="7">
    <location>
        <begin position="70"/>
        <end position="88"/>
    </location>
</feature>
<feature type="transmembrane region" description="Helical" evidence="7">
    <location>
        <begin position="7"/>
        <end position="28"/>
    </location>
</feature>
<dbReference type="PROSITE" id="PS50850">
    <property type="entry name" value="MFS"/>
    <property type="match status" value="1"/>
</dbReference>
<dbReference type="NCBIfam" id="NF008397">
    <property type="entry name" value="PRK11195.1"/>
    <property type="match status" value="1"/>
</dbReference>
<dbReference type="SUPFAM" id="SSF103473">
    <property type="entry name" value="MFS general substrate transporter"/>
    <property type="match status" value="1"/>
</dbReference>
<evidence type="ECO:0000256" key="3">
    <source>
        <dbReference type="ARBA" id="ARBA00022475"/>
    </source>
</evidence>
<dbReference type="GO" id="GO:0022857">
    <property type="term" value="F:transmembrane transporter activity"/>
    <property type="evidence" value="ECO:0007669"/>
    <property type="project" value="InterPro"/>
</dbReference>
<keyword evidence="5 7" id="KW-1133">Transmembrane helix</keyword>
<feature type="transmembrane region" description="Helical" evidence="7">
    <location>
        <begin position="40"/>
        <end position="63"/>
    </location>
</feature>
<dbReference type="Gene3D" id="1.20.1250.20">
    <property type="entry name" value="MFS general substrate transporter like domains"/>
    <property type="match status" value="1"/>
</dbReference>
<dbReference type="Pfam" id="PF07690">
    <property type="entry name" value="MFS_1"/>
    <property type="match status" value="1"/>
</dbReference>
<dbReference type="RefSeq" id="WP_003337027.1">
    <property type="nucleotide sequence ID" value="NZ_CP007806.1"/>
</dbReference>
<feature type="transmembrane region" description="Helical" evidence="7">
    <location>
        <begin position="138"/>
        <end position="157"/>
    </location>
</feature>
<keyword evidence="3" id="KW-1003">Cell membrane</keyword>
<dbReference type="STRING" id="1042163.BRLA_c031990"/>
<keyword evidence="2" id="KW-0813">Transport</keyword>
<dbReference type="PANTHER" id="PTHR43266">
    <property type="entry name" value="MACROLIDE-EFFLUX PROTEIN"/>
    <property type="match status" value="1"/>
</dbReference>
<protein>
    <submittedName>
        <fullName evidence="9">Lysophospholipid transporter LplT</fullName>
    </submittedName>
</protein>
<feature type="transmembrane region" description="Helical" evidence="7">
    <location>
        <begin position="366"/>
        <end position="387"/>
    </location>
</feature>
<proteinExistence type="predicted"/>
<dbReference type="KEGG" id="blr:BRLA_c031990"/>
<sequence>MKNKALQYLYITQFLSAFADNMALFVIANLLRQNGFSPVALALVSMAFFVPFIVMAPVVGPIADKYSKTAVLLVGNFLKLLGIVLLMTVDHQSIIALMASYFTVGIGAVVYSPAKYGILVELTENEMELFEANSRIEAYTILAILLGIGGGGAIAAVTSVMVSSSICLLLFAASIAMTFYIPMQRGNRHIKIRKETRLFFENFRLLYGHPTTHYALIGTGAFWMSSAVLRIAVLAWIPLALGFAENDFRVSLILATTSIGIIGGAFFAPKVIPLSRFTKAILYGFLMTGCIMLFPWIHSTFIAILMLLGVGFMGGVFIVPMNTVIQEQGLQIIGSGKTIAVQNFVENSLMLGGTVIYYAVSYMGGSVSFAILFQGILLVVFLGYLVFKIPEVDRARTKRI</sequence>
<keyword evidence="4 7" id="KW-0812">Transmembrane</keyword>
<feature type="transmembrane region" description="Helical" evidence="7">
    <location>
        <begin position="214"/>
        <end position="237"/>
    </location>
</feature>
<feature type="transmembrane region" description="Helical" evidence="7">
    <location>
        <begin position="94"/>
        <end position="118"/>
    </location>
</feature>
<evidence type="ECO:0000256" key="7">
    <source>
        <dbReference type="SAM" id="Phobius"/>
    </source>
</evidence>
<evidence type="ECO:0000256" key="2">
    <source>
        <dbReference type="ARBA" id="ARBA00022448"/>
    </source>
</evidence>
<keyword evidence="6 7" id="KW-0472">Membrane</keyword>
<dbReference type="PANTHER" id="PTHR43266:SF2">
    <property type="entry name" value="MAJOR FACILITATOR SUPERFAMILY (MFS) PROFILE DOMAIN-CONTAINING PROTEIN"/>
    <property type="match status" value="1"/>
</dbReference>
<evidence type="ECO:0000313" key="10">
    <source>
        <dbReference type="Proteomes" id="UP000005850"/>
    </source>
</evidence>
<feature type="transmembrane region" description="Helical" evidence="7">
    <location>
        <begin position="163"/>
        <end position="183"/>
    </location>
</feature>
<keyword evidence="10" id="KW-1185">Reference proteome</keyword>
<dbReference type="CDD" id="cd06173">
    <property type="entry name" value="MFS_MefA_like"/>
    <property type="match status" value="1"/>
</dbReference>
<dbReference type="Proteomes" id="UP000005850">
    <property type="component" value="Chromosome"/>
</dbReference>
<evidence type="ECO:0000256" key="4">
    <source>
        <dbReference type="ARBA" id="ARBA00022692"/>
    </source>
</evidence>
<dbReference type="GO" id="GO:0005886">
    <property type="term" value="C:plasma membrane"/>
    <property type="evidence" value="ECO:0007669"/>
    <property type="project" value="UniProtKB-SubCell"/>
</dbReference>
<evidence type="ECO:0000313" key="9">
    <source>
        <dbReference type="EMBL" id="AIG27511.1"/>
    </source>
</evidence>
<evidence type="ECO:0000256" key="6">
    <source>
        <dbReference type="ARBA" id="ARBA00023136"/>
    </source>
</evidence>
<comment type="subcellular location">
    <subcellularLocation>
        <location evidence="1">Cell membrane</location>
        <topology evidence="1">Multi-pass membrane protein</topology>
    </subcellularLocation>
</comment>
<feature type="transmembrane region" description="Helical" evidence="7">
    <location>
        <begin position="280"/>
        <end position="297"/>
    </location>
</feature>
<evidence type="ECO:0000256" key="1">
    <source>
        <dbReference type="ARBA" id="ARBA00004651"/>
    </source>
</evidence>
<evidence type="ECO:0000259" key="8">
    <source>
        <dbReference type="PROSITE" id="PS50850"/>
    </source>
</evidence>
<accession>A0A075R7X3</accession>
<dbReference type="eggNOG" id="COG2814">
    <property type="taxonomic scope" value="Bacteria"/>
</dbReference>
<organism evidence="9 10">
    <name type="scientific">Brevibacillus laterosporus LMG 15441</name>
    <dbReference type="NCBI Taxonomy" id="1042163"/>
    <lineage>
        <taxon>Bacteria</taxon>
        <taxon>Bacillati</taxon>
        <taxon>Bacillota</taxon>
        <taxon>Bacilli</taxon>
        <taxon>Bacillales</taxon>
        <taxon>Paenibacillaceae</taxon>
        <taxon>Brevibacillus</taxon>
    </lineage>
</organism>
<feature type="transmembrane region" description="Helical" evidence="7">
    <location>
        <begin position="344"/>
        <end position="360"/>
    </location>
</feature>
<gene>
    <name evidence="9" type="primary">lplT</name>
    <name evidence="9" type="ORF">BRLA_c031990</name>
</gene>
<dbReference type="HOGENOM" id="CLU_656896_0_0_9"/>
<feature type="transmembrane region" description="Helical" evidence="7">
    <location>
        <begin position="303"/>
        <end position="324"/>
    </location>
</feature>
<evidence type="ECO:0000256" key="5">
    <source>
        <dbReference type="ARBA" id="ARBA00022989"/>
    </source>
</evidence>
<name>A0A075R7X3_BRELA</name>
<dbReference type="InterPro" id="IPR020846">
    <property type="entry name" value="MFS_dom"/>
</dbReference>
<dbReference type="InterPro" id="IPR036259">
    <property type="entry name" value="MFS_trans_sf"/>
</dbReference>
<dbReference type="InterPro" id="IPR011701">
    <property type="entry name" value="MFS"/>
</dbReference>
<feature type="domain" description="Major facilitator superfamily (MFS) profile" evidence="8">
    <location>
        <begin position="5"/>
        <end position="393"/>
    </location>
</feature>
<dbReference type="EMBL" id="CP007806">
    <property type="protein sequence ID" value="AIG27511.1"/>
    <property type="molecule type" value="Genomic_DNA"/>
</dbReference>